<dbReference type="EMBL" id="JAPDNT010000006">
    <property type="protein sequence ID" value="MCW3475040.1"/>
    <property type="molecule type" value="Genomic_DNA"/>
</dbReference>
<gene>
    <name evidence="3" type="ORF">OL599_10700</name>
</gene>
<dbReference type="AlphaFoldDB" id="A0AA42CHM8"/>
<feature type="domain" description="Peptidase C51" evidence="2">
    <location>
        <begin position="51"/>
        <end position="174"/>
    </location>
</feature>
<dbReference type="SUPFAM" id="SSF54001">
    <property type="entry name" value="Cysteine proteinases"/>
    <property type="match status" value="1"/>
</dbReference>
<dbReference type="RefSeq" id="WP_264713729.1">
    <property type="nucleotide sequence ID" value="NZ_JAPDNT010000006.1"/>
</dbReference>
<accession>A0AA42CHM8</accession>
<evidence type="ECO:0000313" key="3">
    <source>
        <dbReference type="EMBL" id="MCW3475040.1"/>
    </source>
</evidence>
<proteinExistence type="predicted"/>
<dbReference type="Gene3D" id="3.90.1720.10">
    <property type="entry name" value="endopeptidase domain like (from Nostoc punctiforme)"/>
    <property type="match status" value="1"/>
</dbReference>
<sequence>MLGSFLTLGNPTPAHAARPNDTANRTQATHKASTAQPGRAAAPRASTAPAHLSSKKPQSKTGKVVYARHSYGGISCVPYARAASGIDLKGNAVNWWDAAAGVYQRGSQPEPGSVLNFRATGSMRLGHVAVVTRVINAREVEIDHANWARTGKGNVARGIAVIDVSDNNDWSAVRVSLGRNGDFGSVYPTYGFIYDRPDRGVMLANSRARRTPSRAASYDEVAEAPAVAGEIDAVNRNIR</sequence>
<evidence type="ECO:0000259" key="2">
    <source>
        <dbReference type="PROSITE" id="PS50911"/>
    </source>
</evidence>
<dbReference type="Proteomes" id="UP001165679">
    <property type="component" value="Unassembled WGS sequence"/>
</dbReference>
<keyword evidence="4" id="KW-1185">Reference proteome</keyword>
<dbReference type="Pfam" id="PF05257">
    <property type="entry name" value="CHAP"/>
    <property type="match status" value="1"/>
</dbReference>
<dbReference type="InterPro" id="IPR038765">
    <property type="entry name" value="Papain-like_cys_pep_sf"/>
</dbReference>
<dbReference type="PROSITE" id="PS50911">
    <property type="entry name" value="CHAP"/>
    <property type="match status" value="1"/>
</dbReference>
<evidence type="ECO:0000313" key="4">
    <source>
        <dbReference type="Proteomes" id="UP001165679"/>
    </source>
</evidence>
<dbReference type="InterPro" id="IPR007921">
    <property type="entry name" value="CHAP_dom"/>
</dbReference>
<reference evidence="3" key="1">
    <citation type="submission" date="2022-09" db="EMBL/GenBank/DDBJ databases">
        <title>Rhodovastum sp. nov. RN2-1 isolated from soil in Seongnam, South Korea.</title>
        <authorList>
            <person name="Le N.T."/>
        </authorList>
    </citation>
    <scope>NUCLEOTIDE SEQUENCE</scope>
    <source>
        <strain evidence="3">RN2-1</strain>
    </source>
</reference>
<reference evidence="3" key="2">
    <citation type="submission" date="2022-10" db="EMBL/GenBank/DDBJ databases">
        <authorList>
            <person name="Trinh H.N."/>
        </authorList>
    </citation>
    <scope>NUCLEOTIDE SEQUENCE</scope>
    <source>
        <strain evidence="3">RN2-1</strain>
    </source>
</reference>
<protein>
    <submittedName>
        <fullName evidence="3">CHAP domain-containing protein</fullName>
    </submittedName>
</protein>
<organism evidence="3 4">
    <name type="scientific">Limobrevibacterium gyesilva</name>
    <dbReference type="NCBI Taxonomy" id="2991712"/>
    <lineage>
        <taxon>Bacteria</taxon>
        <taxon>Pseudomonadati</taxon>
        <taxon>Pseudomonadota</taxon>
        <taxon>Alphaproteobacteria</taxon>
        <taxon>Acetobacterales</taxon>
        <taxon>Acetobacteraceae</taxon>
        <taxon>Limobrevibacterium</taxon>
    </lineage>
</organism>
<feature type="region of interest" description="Disordered" evidence="1">
    <location>
        <begin position="1"/>
        <end position="61"/>
    </location>
</feature>
<feature type="compositionally biased region" description="Low complexity" evidence="1">
    <location>
        <begin position="39"/>
        <end position="50"/>
    </location>
</feature>
<evidence type="ECO:0000256" key="1">
    <source>
        <dbReference type="SAM" id="MobiDB-lite"/>
    </source>
</evidence>
<comment type="caution">
    <text evidence="3">The sequence shown here is derived from an EMBL/GenBank/DDBJ whole genome shotgun (WGS) entry which is preliminary data.</text>
</comment>
<name>A0AA42CHM8_9PROT</name>
<feature type="compositionally biased region" description="Polar residues" evidence="1">
    <location>
        <begin position="21"/>
        <end position="36"/>
    </location>
</feature>